<dbReference type="Gene3D" id="3.40.50.1000">
    <property type="entry name" value="HAD superfamily/HAD-like"/>
    <property type="match status" value="1"/>
</dbReference>
<reference evidence="1 2" key="1">
    <citation type="journal article" date="2019" name="Genome Biol. Evol.">
        <title>The Rhododendron genome and chromosomal organization provide insight into shared whole-genome duplications across the heath family (Ericaceae).</title>
        <authorList>
            <person name="Soza V.L."/>
            <person name="Lindsley D."/>
            <person name="Waalkes A."/>
            <person name="Ramage E."/>
            <person name="Patwardhan R.P."/>
            <person name="Burton J.N."/>
            <person name="Adey A."/>
            <person name="Kumar A."/>
            <person name="Qiu R."/>
            <person name="Shendure J."/>
            <person name="Hall B."/>
        </authorList>
    </citation>
    <scope>NUCLEOTIDE SEQUENCE [LARGE SCALE GENOMIC DNA]</scope>
    <source>
        <strain evidence="1">RSF 1966-606</strain>
    </source>
</reference>
<dbReference type="SFLD" id="SFLDG01129">
    <property type="entry name" value="C1.5:_HAD__Beta-PGM__Phosphata"/>
    <property type="match status" value="1"/>
</dbReference>
<dbReference type="Pfam" id="PF00702">
    <property type="entry name" value="Hydrolase"/>
    <property type="match status" value="1"/>
</dbReference>
<dbReference type="PRINTS" id="PR00413">
    <property type="entry name" value="HADHALOGNASE"/>
</dbReference>
<protein>
    <recommendedName>
        <fullName evidence="3">Haloacid dehalogenase-like hydrolase domain-containing protein 3</fullName>
    </recommendedName>
</protein>
<dbReference type="SFLD" id="SFLDS00003">
    <property type="entry name" value="Haloacid_Dehalogenase"/>
    <property type="match status" value="1"/>
</dbReference>
<accession>A0A6A4LNJ7</accession>
<dbReference type="PANTHER" id="PTHR47105">
    <property type="entry name" value="OS02G0173600 PROTEIN"/>
    <property type="match status" value="1"/>
</dbReference>
<sequence>MALLAKLRCITVDVTGTLLAYKGELGDYYCMAAKSVGLPCPDYKRVHEGFKLAYSNMAKKHPWYDYDEDTFDKVFKRIYAMFGSSAPYTIFPDSQPFLRWARKNGLKVGIVSNSEYRYPEVILPALGLNQGTEWDFGVFSGIEGVEKPNPKIYEIALQKAGNFAPEEALHIGDSMRKDYLPAKSVGMQALLLDRFKTPDANDWRKSGAPVLDDLVAAQEWLTSENRTCE</sequence>
<evidence type="ECO:0000313" key="1">
    <source>
        <dbReference type="EMBL" id="KAE9459415.1"/>
    </source>
</evidence>
<gene>
    <name evidence="1" type="ORF">C3L33_08677</name>
</gene>
<feature type="non-terminal residue" evidence="1">
    <location>
        <position position="1"/>
    </location>
</feature>
<evidence type="ECO:0008006" key="3">
    <source>
        <dbReference type="Google" id="ProtNLM"/>
    </source>
</evidence>
<evidence type="ECO:0000313" key="2">
    <source>
        <dbReference type="Proteomes" id="UP000428333"/>
    </source>
</evidence>
<dbReference type="InterPro" id="IPR036412">
    <property type="entry name" value="HAD-like_sf"/>
</dbReference>
<dbReference type="AlphaFoldDB" id="A0A6A4LNJ7"/>
<dbReference type="Proteomes" id="UP000428333">
    <property type="component" value="Linkage Group LG05"/>
</dbReference>
<dbReference type="SUPFAM" id="SSF56784">
    <property type="entry name" value="HAD-like"/>
    <property type="match status" value="1"/>
</dbReference>
<proteinExistence type="predicted"/>
<organism evidence="1 2">
    <name type="scientific">Rhododendron williamsianum</name>
    <dbReference type="NCBI Taxonomy" id="262921"/>
    <lineage>
        <taxon>Eukaryota</taxon>
        <taxon>Viridiplantae</taxon>
        <taxon>Streptophyta</taxon>
        <taxon>Embryophyta</taxon>
        <taxon>Tracheophyta</taxon>
        <taxon>Spermatophyta</taxon>
        <taxon>Magnoliopsida</taxon>
        <taxon>eudicotyledons</taxon>
        <taxon>Gunneridae</taxon>
        <taxon>Pentapetalae</taxon>
        <taxon>asterids</taxon>
        <taxon>Ericales</taxon>
        <taxon>Ericaceae</taxon>
        <taxon>Ericoideae</taxon>
        <taxon>Rhodoreae</taxon>
        <taxon>Rhododendron</taxon>
    </lineage>
</organism>
<dbReference type="CDD" id="cd16415">
    <property type="entry name" value="HAD_dREG-2_like"/>
    <property type="match status" value="1"/>
</dbReference>
<dbReference type="InterPro" id="IPR023198">
    <property type="entry name" value="PGP-like_dom2"/>
</dbReference>
<keyword evidence="2" id="KW-1185">Reference proteome</keyword>
<dbReference type="InterPro" id="IPR006439">
    <property type="entry name" value="HAD-SF_hydro_IA"/>
</dbReference>
<dbReference type="InterPro" id="IPR023214">
    <property type="entry name" value="HAD_sf"/>
</dbReference>
<dbReference type="OrthoDB" id="444127at2759"/>
<dbReference type="PANTHER" id="PTHR47105:SF1">
    <property type="entry name" value="OS06G0665100 PROTEIN"/>
    <property type="match status" value="1"/>
</dbReference>
<name>A0A6A4LNJ7_9ERIC</name>
<comment type="caution">
    <text evidence="1">The sequence shown here is derived from an EMBL/GenBank/DDBJ whole genome shotgun (WGS) entry which is preliminary data.</text>
</comment>
<dbReference type="Gene3D" id="1.10.150.240">
    <property type="entry name" value="Putative phosphatase, domain 2"/>
    <property type="match status" value="1"/>
</dbReference>
<dbReference type="EMBL" id="QEFC01001171">
    <property type="protein sequence ID" value="KAE9459415.1"/>
    <property type="molecule type" value="Genomic_DNA"/>
</dbReference>
<dbReference type="NCBIfam" id="TIGR01549">
    <property type="entry name" value="HAD-SF-IA-v1"/>
    <property type="match status" value="1"/>
</dbReference>